<dbReference type="SUPFAM" id="SSF81383">
    <property type="entry name" value="F-box domain"/>
    <property type="match status" value="1"/>
</dbReference>
<dbReference type="InterPro" id="IPR032675">
    <property type="entry name" value="LRR_dom_sf"/>
</dbReference>
<dbReference type="PANTHER" id="PTHR34145">
    <property type="entry name" value="OS02G0105600 PROTEIN"/>
    <property type="match status" value="1"/>
</dbReference>
<dbReference type="InterPro" id="IPR055357">
    <property type="entry name" value="LRR_At1g61320_AtMIF1"/>
</dbReference>
<dbReference type="SUPFAM" id="SSF52058">
    <property type="entry name" value="L domain-like"/>
    <property type="match status" value="1"/>
</dbReference>
<evidence type="ECO:0000313" key="3">
    <source>
        <dbReference type="RefSeq" id="XP_016475643.1"/>
    </source>
</evidence>
<name>A0A1S4AGT6_TOBAC</name>
<dbReference type="RefSeq" id="XP_016475643.1">
    <property type="nucleotide sequence ID" value="XM_016620157.1"/>
</dbReference>
<dbReference type="PANTHER" id="PTHR34145:SF28">
    <property type="entry name" value="F-BOX DOMAIN-CONTAINING PROTEIN"/>
    <property type="match status" value="1"/>
</dbReference>
<sequence length="476" mass="54339">MRRKATANILPECVIHKILSYLRYEEATHMRILSKTWLQAWLTHPKLEFTFDFHKGNMKIVDKVMERYKDGKIPIEKFELTKVSDSVSYECEAFPLIEKWLGIALQNGVKDLEFTYINTQFSGSLCSLPIFALLAAKSLRELVLSRCDLMHHSLSASHVANWGSLRKLSLRRVDLEDNMLRTLLTSCPLIVTFILEYCSRLKKIELRNLQKIRSVSIKIEKDQRVILQAPTLEHFSYSSYSFKGLNIVECKNLKSLELSSSRISGFPEHLISTSQFLESLILKVRNSRRLRAFNICGSQSLKHLKIQDSWGIIREIDAPNLFGGLRKFLSNSASCSQVTIRFDKGIEFSRKNLQLQHRVIAPQVDVLDLDIDSPGKCPTIVDALLWSCHPRRLDLQSTSEMITCFIDRLTYMKNSSHSTSHGSNLGLSQLKEVKAYTRNNQPVELGNGELAKGEIVGDRLYSFFTSSTDNCAEVEP</sequence>
<dbReference type="InterPro" id="IPR001810">
    <property type="entry name" value="F-box_dom"/>
</dbReference>
<dbReference type="Pfam" id="PF23622">
    <property type="entry name" value="LRR_At1g61320_AtMIF1"/>
    <property type="match status" value="1"/>
</dbReference>
<feature type="domain" description="At1g61320/AtMIF1 LRR" evidence="2">
    <location>
        <begin position="84"/>
        <end position="307"/>
    </location>
</feature>
<dbReference type="PaxDb" id="4097-A0A1S4AGT6"/>
<dbReference type="InterPro" id="IPR036047">
    <property type="entry name" value="F-box-like_dom_sf"/>
</dbReference>
<protein>
    <submittedName>
        <fullName evidence="3">F-box/LRR-repeat protein At3g28410</fullName>
    </submittedName>
</protein>
<evidence type="ECO:0000259" key="1">
    <source>
        <dbReference type="Pfam" id="PF00646"/>
    </source>
</evidence>
<reference evidence="3" key="1">
    <citation type="submission" date="2025-08" db="UniProtKB">
        <authorList>
            <consortium name="RefSeq"/>
        </authorList>
    </citation>
    <scope>IDENTIFICATION</scope>
</reference>
<evidence type="ECO:0000259" key="2">
    <source>
        <dbReference type="Pfam" id="PF23622"/>
    </source>
</evidence>
<dbReference type="Pfam" id="PF00646">
    <property type="entry name" value="F-box"/>
    <property type="match status" value="1"/>
</dbReference>
<dbReference type="Gene3D" id="3.80.10.10">
    <property type="entry name" value="Ribonuclease Inhibitor"/>
    <property type="match status" value="2"/>
</dbReference>
<accession>A0A1S4AGT6</accession>
<dbReference type="OMA" id="RYEEATH"/>
<dbReference type="KEGG" id="nta:107797289"/>
<dbReference type="OrthoDB" id="612216at2759"/>
<dbReference type="InterPro" id="IPR053772">
    <property type="entry name" value="At1g61320/At1g61330-like"/>
</dbReference>
<feature type="domain" description="F-box" evidence="1">
    <location>
        <begin position="10"/>
        <end position="46"/>
    </location>
</feature>
<gene>
    <name evidence="3" type="primary">LOC107797289</name>
</gene>
<dbReference type="STRING" id="4097.A0A1S4AGT6"/>
<organism evidence="3">
    <name type="scientific">Nicotiana tabacum</name>
    <name type="common">Common tobacco</name>
    <dbReference type="NCBI Taxonomy" id="4097"/>
    <lineage>
        <taxon>Eukaryota</taxon>
        <taxon>Viridiplantae</taxon>
        <taxon>Streptophyta</taxon>
        <taxon>Embryophyta</taxon>
        <taxon>Tracheophyta</taxon>
        <taxon>Spermatophyta</taxon>
        <taxon>Magnoliopsida</taxon>
        <taxon>eudicotyledons</taxon>
        <taxon>Gunneridae</taxon>
        <taxon>Pentapetalae</taxon>
        <taxon>asterids</taxon>
        <taxon>lamiids</taxon>
        <taxon>Solanales</taxon>
        <taxon>Solanaceae</taxon>
        <taxon>Nicotianoideae</taxon>
        <taxon>Nicotianeae</taxon>
        <taxon>Nicotiana</taxon>
    </lineage>
</organism>
<proteinExistence type="predicted"/>
<dbReference type="AlphaFoldDB" id="A0A1S4AGT6"/>